<dbReference type="AlphaFoldDB" id="A0A5M3N7F8"/>
<evidence type="ECO:0000313" key="8">
    <source>
        <dbReference type="EMBL" id="EIW86791.1"/>
    </source>
</evidence>
<organism evidence="8 9">
    <name type="scientific">Coniophora puteana (strain RWD-64-598)</name>
    <name type="common">Brown rot fungus</name>
    <dbReference type="NCBI Taxonomy" id="741705"/>
    <lineage>
        <taxon>Eukaryota</taxon>
        <taxon>Fungi</taxon>
        <taxon>Dikarya</taxon>
        <taxon>Basidiomycota</taxon>
        <taxon>Agaricomycotina</taxon>
        <taxon>Agaricomycetes</taxon>
        <taxon>Agaricomycetidae</taxon>
        <taxon>Boletales</taxon>
        <taxon>Coniophorineae</taxon>
        <taxon>Coniophoraceae</taxon>
        <taxon>Coniophora</taxon>
    </lineage>
</organism>
<dbReference type="EMBL" id="JH711573">
    <property type="protein sequence ID" value="EIW86791.1"/>
    <property type="molecule type" value="Genomic_DNA"/>
</dbReference>
<dbReference type="InterPro" id="IPR001841">
    <property type="entry name" value="Znf_RING"/>
</dbReference>
<dbReference type="PROSITE" id="PS50089">
    <property type="entry name" value="ZF_RING_2"/>
    <property type="match status" value="1"/>
</dbReference>
<gene>
    <name evidence="8" type="ORF">CONPUDRAFT_134147</name>
</gene>
<dbReference type="PROSITE" id="PS51292">
    <property type="entry name" value="ZF_RING_CH"/>
    <property type="match status" value="1"/>
</dbReference>
<dbReference type="GO" id="GO:0008270">
    <property type="term" value="F:zinc ion binding"/>
    <property type="evidence" value="ECO:0007669"/>
    <property type="project" value="UniProtKB-KW"/>
</dbReference>
<dbReference type="Proteomes" id="UP000053558">
    <property type="component" value="Unassembled WGS sequence"/>
</dbReference>
<protein>
    <submittedName>
        <fullName evidence="8">Uncharacterized protein</fullName>
    </submittedName>
</protein>
<comment type="caution">
    <text evidence="8">The sequence shown here is derived from an EMBL/GenBank/DDBJ whole genome shotgun (WGS) entry which is preliminary data.</text>
</comment>
<evidence type="ECO:0000256" key="2">
    <source>
        <dbReference type="ARBA" id="ARBA00022771"/>
    </source>
</evidence>
<evidence type="ECO:0000256" key="4">
    <source>
        <dbReference type="PROSITE-ProRule" id="PRU00175"/>
    </source>
</evidence>
<accession>A0A5M3N7F8</accession>
<feature type="domain" description="RING-type" evidence="6">
    <location>
        <begin position="17"/>
        <end position="69"/>
    </location>
</feature>
<dbReference type="GeneID" id="19200567"/>
<dbReference type="CDD" id="cd16495">
    <property type="entry name" value="RING_CH-C4HC3_MARCH"/>
    <property type="match status" value="1"/>
</dbReference>
<sequence>MADNVRAEEDQNSEKQCRICLDGDDPSLGRLIRPCLCKGSISYVHVQCLQTWRRASPSASAFFQCPQCQYRYRLSRTGAVGLATNPVVLGLLSSILFTALVMTSSYLTTSFFHVFDNDYDDYSYGFSYTSWYYAPYDAAHDIVRAAFRILKDQDVLEDDSPFTARPLNPTLKPQAKSGLVQRFIGRFITGLPLVGAGSLIQMIFSMPFLGPIQWIARYRGSRRRSGNSADIAALVIIFLLAVGLTRALVKVYELTRKLSARILVFAEDVILEVN</sequence>
<proteinExistence type="predicted"/>
<name>A0A5M3N7F8_CONPW</name>
<dbReference type="OrthoDB" id="264354at2759"/>
<feature type="transmembrane region" description="Helical" evidence="5">
    <location>
        <begin position="79"/>
        <end position="102"/>
    </location>
</feature>
<evidence type="ECO:0000313" key="9">
    <source>
        <dbReference type="Proteomes" id="UP000053558"/>
    </source>
</evidence>
<dbReference type="Gene3D" id="3.30.40.10">
    <property type="entry name" value="Zinc/RING finger domain, C3HC4 (zinc finger)"/>
    <property type="match status" value="1"/>
</dbReference>
<dbReference type="SMART" id="SM00744">
    <property type="entry name" value="RINGv"/>
    <property type="match status" value="1"/>
</dbReference>
<keyword evidence="3" id="KW-0862">Zinc</keyword>
<feature type="domain" description="RING-CH-type" evidence="7">
    <location>
        <begin position="9"/>
        <end position="75"/>
    </location>
</feature>
<evidence type="ECO:0000259" key="6">
    <source>
        <dbReference type="PROSITE" id="PS50089"/>
    </source>
</evidence>
<dbReference type="PANTHER" id="PTHR46347">
    <property type="entry name" value="RING/FYVE/PHD ZINC FINGER SUPERFAMILY PROTEIN"/>
    <property type="match status" value="1"/>
</dbReference>
<dbReference type="Pfam" id="PF12906">
    <property type="entry name" value="RINGv"/>
    <property type="match status" value="1"/>
</dbReference>
<evidence type="ECO:0000256" key="5">
    <source>
        <dbReference type="SAM" id="Phobius"/>
    </source>
</evidence>
<dbReference type="RefSeq" id="XP_007763482.1">
    <property type="nucleotide sequence ID" value="XM_007765292.1"/>
</dbReference>
<evidence type="ECO:0000256" key="1">
    <source>
        <dbReference type="ARBA" id="ARBA00022723"/>
    </source>
</evidence>
<keyword evidence="1" id="KW-0479">Metal-binding</keyword>
<feature type="transmembrane region" description="Helical" evidence="5">
    <location>
        <begin position="231"/>
        <end position="249"/>
    </location>
</feature>
<dbReference type="OMA" id="CLQSWRH"/>
<reference evidence="9" key="1">
    <citation type="journal article" date="2012" name="Science">
        <title>The Paleozoic origin of enzymatic lignin decomposition reconstructed from 31 fungal genomes.</title>
        <authorList>
            <person name="Floudas D."/>
            <person name="Binder M."/>
            <person name="Riley R."/>
            <person name="Barry K."/>
            <person name="Blanchette R.A."/>
            <person name="Henrissat B."/>
            <person name="Martinez A.T."/>
            <person name="Otillar R."/>
            <person name="Spatafora J.W."/>
            <person name="Yadav J.S."/>
            <person name="Aerts A."/>
            <person name="Benoit I."/>
            <person name="Boyd A."/>
            <person name="Carlson A."/>
            <person name="Copeland A."/>
            <person name="Coutinho P.M."/>
            <person name="de Vries R.P."/>
            <person name="Ferreira P."/>
            <person name="Findley K."/>
            <person name="Foster B."/>
            <person name="Gaskell J."/>
            <person name="Glotzer D."/>
            <person name="Gorecki P."/>
            <person name="Heitman J."/>
            <person name="Hesse C."/>
            <person name="Hori C."/>
            <person name="Igarashi K."/>
            <person name="Jurgens J.A."/>
            <person name="Kallen N."/>
            <person name="Kersten P."/>
            <person name="Kohler A."/>
            <person name="Kuees U."/>
            <person name="Kumar T.K.A."/>
            <person name="Kuo A."/>
            <person name="LaButti K."/>
            <person name="Larrondo L.F."/>
            <person name="Lindquist E."/>
            <person name="Ling A."/>
            <person name="Lombard V."/>
            <person name="Lucas S."/>
            <person name="Lundell T."/>
            <person name="Martin R."/>
            <person name="McLaughlin D.J."/>
            <person name="Morgenstern I."/>
            <person name="Morin E."/>
            <person name="Murat C."/>
            <person name="Nagy L.G."/>
            <person name="Nolan M."/>
            <person name="Ohm R.A."/>
            <person name="Patyshakuliyeva A."/>
            <person name="Rokas A."/>
            <person name="Ruiz-Duenas F.J."/>
            <person name="Sabat G."/>
            <person name="Salamov A."/>
            <person name="Samejima M."/>
            <person name="Schmutz J."/>
            <person name="Slot J.C."/>
            <person name="St John F."/>
            <person name="Stenlid J."/>
            <person name="Sun H."/>
            <person name="Sun S."/>
            <person name="Syed K."/>
            <person name="Tsang A."/>
            <person name="Wiebenga A."/>
            <person name="Young D."/>
            <person name="Pisabarro A."/>
            <person name="Eastwood D.C."/>
            <person name="Martin F."/>
            <person name="Cullen D."/>
            <person name="Grigoriev I.V."/>
            <person name="Hibbett D.S."/>
        </authorList>
    </citation>
    <scope>NUCLEOTIDE SEQUENCE [LARGE SCALE GENOMIC DNA]</scope>
    <source>
        <strain evidence="9">RWD-64-598 SS2</strain>
    </source>
</reference>
<evidence type="ECO:0000259" key="7">
    <source>
        <dbReference type="PROSITE" id="PS51292"/>
    </source>
</evidence>
<dbReference type="InterPro" id="IPR013083">
    <property type="entry name" value="Znf_RING/FYVE/PHD"/>
</dbReference>
<dbReference type="PANTHER" id="PTHR46347:SF1">
    <property type="entry name" value="RING_FYVE_PHD ZINC FINGER SUPERFAMILY PROTEIN"/>
    <property type="match status" value="1"/>
</dbReference>
<dbReference type="KEGG" id="cput:CONPUDRAFT_134147"/>
<keyword evidence="5" id="KW-1133">Transmembrane helix</keyword>
<evidence type="ECO:0000256" key="3">
    <source>
        <dbReference type="ARBA" id="ARBA00022833"/>
    </source>
</evidence>
<keyword evidence="2 4" id="KW-0863">Zinc-finger</keyword>
<keyword evidence="5" id="KW-0472">Membrane</keyword>
<dbReference type="InterPro" id="IPR011016">
    <property type="entry name" value="Znf_RING-CH"/>
</dbReference>
<dbReference type="SUPFAM" id="SSF57850">
    <property type="entry name" value="RING/U-box"/>
    <property type="match status" value="1"/>
</dbReference>
<feature type="transmembrane region" description="Helical" evidence="5">
    <location>
        <begin position="187"/>
        <end position="210"/>
    </location>
</feature>
<keyword evidence="5" id="KW-0812">Transmembrane</keyword>
<keyword evidence="9" id="KW-1185">Reference proteome</keyword>